<evidence type="ECO:0000256" key="8">
    <source>
        <dbReference type="ARBA" id="ARBA00022618"/>
    </source>
</evidence>
<evidence type="ECO:0000256" key="6">
    <source>
        <dbReference type="ARBA" id="ARBA00015188"/>
    </source>
</evidence>
<evidence type="ECO:0000256" key="18">
    <source>
        <dbReference type="ARBA" id="ARBA00048914"/>
    </source>
</evidence>
<dbReference type="InterPro" id="IPR036635">
    <property type="entry name" value="MurB_C_sf"/>
</dbReference>
<evidence type="ECO:0000256" key="15">
    <source>
        <dbReference type="ARBA" id="ARBA00023306"/>
    </source>
</evidence>
<accession>S3CJV2</accession>
<protein>
    <recommendedName>
        <fullName evidence="6 19">UDP-N-acetylenolpyruvoylglucosamine reductase</fullName>
        <ecNumber evidence="5 19">1.3.1.98</ecNumber>
    </recommendedName>
    <alternativeName>
        <fullName evidence="17 19">UDP-N-acetylmuramate dehydrogenase</fullName>
    </alternativeName>
</protein>
<keyword evidence="10 19" id="KW-0274">FAD</keyword>
<sequence length="373" mass="40336">MRRRDWRLSSYNGLNDRSLRAAEEMLESAMLKIEYDKPLAALTTFHLRANAEAWVEVASLEDIRDALSIAKGRGWQTTILGGGSNVVPMPLVPGLVIHPVFRGIHEAQSESGSLVVVVGAAEALDDLVRYTVGKGLGGLENLAAIPGSVGGAVVQNAGAYGVEMAERIAWVRVYDPDIDDFRTLTPTECDFGYRTSIFKSKAGSRLIITEAAFVLPQVWQPVTAYKDLSSLFADRDPASVTPAEVETAVRNLRAQKLPDPSQTGSAGSFFKNPVVTKLKARELITLHPNLVSYPLAGGRAKLAAGWLIEAAGLKGLSSGDAAVWPAHALILINRGRATGEDVLKLGREIAERVERRFGVVLEPEPIFLGKDFR</sequence>
<dbReference type="AlphaFoldDB" id="S3CJV2"/>
<dbReference type="InterPro" id="IPR016167">
    <property type="entry name" value="FAD-bd_PCMH_sub1"/>
</dbReference>
<evidence type="ECO:0000256" key="13">
    <source>
        <dbReference type="ARBA" id="ARBA00022984"/>
    </source>
</evidence>
<keyword evidence="12 19" id="KW-0133">Cell shape</keyword>
<feature type="active site" evidence="19">
    <location>
        <position position="194"/>
    </location>
</feature>
<dbReference type="InterPro" id="IPR006094">
    <property type="entry name" value="Oxid_FAD_bind_N"/>
</dbReference>
<dbReference type="NCBIfam" id="NF010478">
    <property type="entry name" value="PRK13903.1"/>
    <property type="match status" value="1"/>
</dbReference>
<evidence type="ECO:0000256" key="11">
    <source>
        <dbReference type="ARBA" id="ARBA00022857"/>
    </source>
</evidence>
<dbReference type="InterPro" id="IPR003170">
    <property type="entry name" value="MurB"/>
</dbReference>
<keyword evidence="11 19" id="KW-0521">NADP</keyword>
<evidence type="ECO:0000313" key="21">
    <source>
        <dbReference type="EMBL" id="EPE00795.1"/>
    </source>
</evidence>
<comment type="similarity">
    <text evidence="19">Belongs to the MurB family.</text>
</comment>
<dbReference type="EC" id="1.3.1.98" evidence="5 19"/>
<evidence type="ECO:0000313" key="22">
    <source>
        <dbReference type="Proteomes" id="UP000014400"/>
    </source>
</evidence>
<comment type="catalytic activity">
    <reaction evidence="18 19">
        <text>UDP-N-acetyl-alpha-D-muramate + NADP(+) = UDP-N-acetyl-3-O-(1-carboxyvinyl)-alpha-D-glucosamine + NADPH + H(+)</text>
        <dbReference type="Rhea" id="RHEA:12248"/>
        <dbReference type="ChEBI" id="CHEBI:15378"/>
        <dbReference type="ChEBI" id="CHEBI:57783"/>
        <dbReference type="ChEBI" id="CHEBI:58349"/>
        <dbReference type="ChEBI" id="CHEBI:68483"/>
        <dbReference type="ChEBI" id="CHEBI:70757"/>
        <dbReference type="EC" id="1.3.1.98"/>
    </reaction>
</comment>
<comment type="function">
    <text evidence="2 19">Cell wall formation.</text>
</comment>
<dbReference type="GO" id="GO:0051301">
    <property type="term" value="P:cell division"/>
    <property type="evidence" value="ECO:0007669"/>
    <property type="project" value="UniProtKB-KW"/>
</dbReference>
<feature type="active site" description="Proton donor" evidence="19">
    <location>
        <position position="268"/>
    </location>
</feature>
<dbReference type="Pfam" id="PF01565">
    <property type="entry name" value="FAD_binding_4"/>
    <property type="match status" value="1"/>
</dbReference>
<reference evidence="21 22" key="1">
    <citation type="submission" date="2013-04" db="EMBL/GenBank/DDBJ databases">
        <title>The Genome Sequence of Sutterella wadsworthensis HGA0223.</title>
        <authorList>
            <consortium name="The Broad Institute Genomics Platform"/>
            <person name="Earl A."/>
            <person name="Ward D."/>
            <person name="Feldgarden M."/>
            <person name="Gevers D."/>
            <person name="Schmidt T.M."/>
            <person name="Dover J."/>
            <person name="Dai D."/>
            <person name="Walker B."/>
            <person name="Young S."/>
            <person name="Zeng Q."/>
            <person name="Gargeya S."/>
            <person name="Fitzgerald M."/>
            <person name="Haas B."/>
            <person name="Abouelleil A."/>
            <person name="Allen A.W."/>
            <person name="Alvarado L."/>
            <person name="Arachchi H.M."/>
            <person name="Berlin A.M."/>
            <person name="Chapman S.B."/>
            <person name="Gainer-Dewar J."/>
            <person name="Goldberg J."/>
            <person name="Griggs A."/>
            <person name="Gujja S."/>
            <person name="Hansen M."/>
            <person name="Howarth C."/>
            <person name="Imamovic A."/>
            <person name="Ireland A."/>
            <person name="Larimer J."/>
            <person name="McCowan C."/>
            <person name="Murphy C."/>
            <person name="Pearson M."/>
            <person name="Poon T.W."/>
            <person name="Priest M."/>
            <person name="Roberts A."/>
            <person name="Saif S."/>
            <person name="Shea T."/>
            <person name="Sisk P."/>
            <person name="Sykes S."/>
            <person name="Wortman J."/>
            <person name="Nusbaum C."/>
            <person name="Birren B."/>
        </authorList>
    </citation>
    <scope>NUCLEOTIDE SEQUENCE [LARGE SCALE GENOMIC DNA]</scope>
    <source>
        <strain evidence="21 22">HGA0223</strain>
    </source>
</reference>
<comment type="caution">
    <text evidence="21">The sequence shown here is derived from an EMBL/GenBank/DDBJ whole genome shotgun (WGS) entry which is preliminary data.</text>
</comment>
<dbReference type="InterPro" id="IPR011601">
    <property type="entry name" value="MurB_C"/>
</dbReference>
<comment type="cofactor">
    <cofactor evidence="1 19">
        <name>FAD</name>
        <dbReference type="ChEBI" id="CHEBI:57692"/>
    </cofactor>
</comment>
<dbReference type="InterPro" id="IPR016166">
    <property type="entry name" value="FAD-bd_PCMH"/>
</dbReference>
<comment type="subcellular location">
    <subcellularLocation>
        <location evidence="3 19">Cytoplasm</location>
    </subcellularLocation>
</comment>
<dbReference type="GO" id="GO:0005829">
    <property type="term" value="C:cytosol"/>
    <property type="evidence" value="ECO:0007669"/>
    <property type="project" value="TreeGrafter"/>
</dbReference>
<dbReference type="Gene3D" id="3.90.78.10">
    <property type="entry name" value="UDP-N-acetylenolpyruvoylglucosamine reductase, C-terminal domain"/>
    <property type="match status" value="1"/>
</dbReference>
<keyword evidence="15 19" id="KW-0131">Cell cycle</keyword>
<dbReference type="PANTHER" id="PTHR21071:SF4">
    <property type="entry name" value="UDP-N-ACETYLENOLPYRUVOYLGLUCOSAMINE REDUCTASE"/>
    <property type="match status" value="1"/>
</dbReference>
<proteinExistence type="inferred from homology"/>
<evidence type="ECO:0000256" key="3">
    <source>
        <dbReference type="ARBA" id="ARBA00004496"/>
    </source>
</evidence>
<dbReference type="HOGENOM" id="CLU_035304_0_0_4"/>
<keyword evidence="9 19" id="KW-0285">Flavoprotein</keyword>
<dbReference type="UniPathway" id="UPA00219"/>
<feature type="active site" evidence="19">
    <location>
        <position position="364"/>
    </location>
</feature>
<evidence type="ECO:0000256" key="19">
    <source>
        <dbReference type="HAMAP-Rule" id="MF_00037"/>
    </source>
</evidence>
<dbReference type="InterPro" id="IPR036318">
    <property type="entry name" value="FAD-bd_PCMH-like_sf"/>
</dbReference>
<keyword evidence="8 19" id="KW-0132">Cell division</keyword>
<dbReference type="NCBIfam" id="TIGR00179">
    <property type="entry name" value="murB"/>
    <property type="match status" value="1"/>
</dbReference>
<dbReference type="Pfam" id="PF02873">
    <property type="entry name" value="MurB_C"/>
    <property type="match status" value="1"/>
</dbReference>
<keyword evidence="13 19" id="KW-0573">Peptidoglycan synthesis</keyword>
<evidence type="ECO:0000256" key="2">
    <source>
        <dbReference type="ARBA" id="ARBA00003921"/>
    </source>
</evidence>
<keyword evidence="14 19" id="KW-0560">Oxidoreductase</keyword>
<dbReference type="SUPFAM" id="SSF56194">
    <property type="entry name" value="Uridine diphospho-N-Acetylenolpyruvylglucosamine reductase, MurB, C-terminal domain"/>
    <property type="match status" value="1"/>
</dbReference>
<evidence type="ECO:0000256" key="12">
    <source>
        <dbReference type="ARBA" id="ARBA00022960"/>
    </source>
</evidence>
<dbReference type="Gene3D" id="3.30.465.10">
    <property type="match status" value="1"/>
</dbReference>
<dbReference type="SUPFAM" id="SSF56176">
    <property type="entry name" value="FAD-binding/transporter-associated domain-like"/>
    <property type="match status" value="1"/>
</dbReference>
<keyword evidence="7 19" id="KW-0963">Cytoplasm</keyword>
<feature type="domain" description="FAD-binding PCMH-type" evidence="20">
    <location>
        <begin position="47"/>
        <end position="218"/>
    </location>
</feature>
<evidence type="ECO:0000256" key="5">
    <source>
        <dbReference type="ARBA" id="ARBA00012518"/>
    </source>
</evidence>
<evidence type="ECO:0000256" key="4">
    <source>
        <dbReference type="ARBA" id="ARBA00004752"/>
    </source>
</evidence>
<organism evidence="21 22">
    <name type="scientific">Sutterella wadsworthensis HGA0223</name>
    <dbReference type="NCBI Taxonomy" id="1203554"/>
    <lineage>
        <taxon>Bacteria</taxon>
        <taxon>Pseudomonadati</taxon>
        <taxon>Pseudomonadota</taxon>
        <taxon>Betaproteobacteria</taxon>
        <taxon>Burkholderiales</taxon>
        <taxon>Sutterellaceae</taxon>
        <taxon>Sutterella</taxon>
    </lineage>
</organism>
<gene>
    <name evidence="19" type="primary">murB</name>
    <name evidence="21" type="ORF">HMPREF1476_00575</name>
</gene>
<dbReference type="eggNOG" id="COG0812">
    <property type="taxonomic scope" value="Bacteria"/>
</dbReference>
<dbReference type="Gene3D" id="3.30.43.10">
    <property type="entry name" value="Uridine Diphospho-n-acetylenolpyruvylglucosamine Reductase, domain 2"/>
    <property type="match status" value="1"/>
</dbReference>
<evidence type="ECO:0000256" key="10">
    <source>
        <dbReference type="ARBA" id="ARBA00022827"/>
    </source>
</evidence>
<dbReference type="GO" id="GO:0071949">
    <property type="term" value="F:FAD binding"/>
    <property type="evidence" value="ECO:0007669"/>
    <property type="project" value="InterPro"/>
</dbReference>
<dbReference type="GO" id="GO:0009252">
    <property type="term" value="P:peptidoglycan biosynthetic process"/>
    <property type="evidence" value="ECO:0007669"/>
    <property type="project" value="UniProtKB-UniRule"/>
</dbReference>
<dbReference type="GO" id="GO:0008360">
    <property type="term" value="P:regulation of cell shape"/>
    <property type="evidence" value="ECO:0007669"/>
    <property type="project" value="UniProtKB-KW"/>
</dbReference>
<dbReference type="GO" id="GO:0008762">
    <property type="term" value="F:UDP-N-acetylmuramate dehydrogenase activity"/>
    <property type="evidence" value="ECO:0007669"/>
    <property type="project" value="UniProtKB-UniRule"/>
</dbReference>
<dbReference type="STRING" id="1203554.HMPREF1476_00575"/>
<evidence type="ECO:0000256" key="1">
    <source>
        <dbReference type="ARBA" id="ARBA00001974"/>
    </source>
</evidence>
<evidence type="ECO:0000256" key="9">
    <source>
        <dbReference type="ARBA" id="ARBA00022630"/>
    </source>
</evidence>
<evidence type="ECO:0000256" key="17">
    <source>
        <dbReference type="ARBA" id="ARBA00031026"/>
    </source>
</evidence>
<dbReference type="InterPro" id="IPR016169">
    <property type="entry name" value="FAD-bd_PCMH_sub2"/>
</dbReference>
<evidence type="ECO:0000259" key="20">
    <source>
        <dbReference type="PROSITE" id="PS51387"/>
    </source>
</evidence>
<keyword evidence="16 19" id="KW-0961">Cell wall biogenesis/degradation</keyword>
<evidence type="ECO:0000256" key="14">
    <source>
        <dbReference type="ARBA" id="ARBA00023002"/>
    </source>
</evidence>
<dbReference type="HAMAP" id="MF_00037">
    <property type="entry name" value="MurB"/>
    <property type="match status" value="1"/>
</dbReference>
<dbReference type="Proteomes" id="UP000014400">
    <property type="component" value="Unassembled WGS sequence"/>
</dbReference>
<name>S3CJV2_9BURK</name>
<dbReference type="PATRIC" id="fig|1203554.3.peg.560"/>
<dbReference type="NCBIfam" id="NF000755">
    <property type="entry name" value="PRK00046.1"/>
    <property type="match status" value="1"/>
</dbReference>
<dbReference type="GO" id="GO:0071555">
    <property type="term" value="P:cell wall organization"/>
    <property type="evidence" value="ECO:0007669"/>
    <property type="project" value="UniProtKB-KW"/>
</dbReference>
<keyword evidence="22" id="KW-1185">Reference proteome</keyword>
<dbReference type="PANTHER" id="PTHR21071">
    <property type="entry name" value="UDP-N-ACETYLENOLPYRUVOYLGLUCOSAMINE REDUCTASE"/>
    <property type="match status" value="1"/>
</dbReference>
<dbReference type="EMBL" id="ATCF01000010">
    <property type="protein sequence ID" value="EPE00795.1"/>
    <property type="molecule type" value="Genomic_DNA"/>
</dbReference>
<evidence type="ECO:0000256" key="7">
    <source>
        <dbReference type="ARBA" id="ARBA00022490"/>
    </source>
</evidence>
<evidence type="ECO:0000256" key="16">
    <source>
        <dbReference type="ARBA" id="ARBA00023316"/>
    </source>
</evidence>
<comment type="pathway">
    <text evidence="4 19">Cell wall biogenesis; peptidoglycan biosynthesis.</text>
</comment>
<dbReference type="PROSITE" id="PS51387">
    <property type="entry name" value="FAD_PCMH"/>
    <property type="match status" value="1"/>
</dbReference>